<evidence type="ECO:0000313" key="1">
    <source>
        <dbReference type="EMBL" id="SES01310.1"/>
    </source>
</evidence>
<protein>
    <submittedName>
        <fullName evidence="1">Uncharacterized protein</fullName>
    </submittedName>
</protein>
<keyword evidence="2" id="KW-1185">Reference proteome</keyword>
<dbReference type="AlphaFoldDB" id="A0A1H9TVC1"/>
<evidence type="ECO:0000313" key="2">
    <source>
        <dbReference type="Proteomes" id="UP000198815"/>
    </source>
</evidence>
<dbReference type="EMBL" id="FOGZ01000030">
    <property type="protein sequence ID" value="SES01310.1"/>
    <property type="molecule type" value="Genomic_DNA"/>
</dbReference>
<dbReference type="RefSeq" id="WP_177170217.1">
    <property type="nucleotide sequence ID" value="NZ_FOGZ01000030.1"/>
</dbReference>
<name>A0A1H9TVC1_9ACTN</name>
<proteinExistence type="predicted"/>
<gene>
    <name evidence="1" type="ORF">SAMN05443377_1302</name>
</gene>
<reference evidence="1 2" key="1">
    <citation type="submission" date="2016-10" db="EMBL/GenBank/DDBJ databases">
        <authorList>
            <person name="de Groot N.N."/>
        </authorList>
    </citation>
    <scope>NUCLEOTIDE SEQUENCE [LARGE SCALE GENOMIC DNA]</scope>
    <source>
        <strain evidence="1 2">DSM 16859</strain>
    </source>
</reference>
<organism evidence="1 2">
    <name type="scientific">Propionibacterium cyclohexanicum</name>
    <dbReference type="NCBI Taxonomy" id="64702"/>
    <lineage>
        <taxon>Bacteria</taxon>
        <taxon>Bacillati</taxon>
        <taxon>Actinomycetota</taxon>
        <taxon>Actinomycetes</taxon>
        <taxon>Propionibacteriales</taxon>
        <taxon>Propionibacteriaceae</taxon>
        <taxon>Propionibacterium</taxon>
    </lineage>
</organism>
<accession>A0A1H9TVC1</accession>
<dbReference type="Proteomes" id="UP000198815">
    <property type="component" value="Unassembled WGS sequence"/>
</dbReference>
<sequence length="53" mass="5761">MTDYTATGTLTAPIDAAREKIADSQFDRLNRGTLSGVRIAITWLIPAAAIQRQ</sequence>